<protein>
    <submittedName>
        <fullName evidence="2">Uncharacterized protein</fullName>
    </submittedName>
</protein>
<reference evidence="2 3" key="1">
    <citation type="journal article" date="2024" name="Genome Biol. Evol.">
        <title>Chromosome-level genome assembly of the viviparous eelpout Zoarces viviparus.</title>
        <authorList>
            <person name="Fuhrmann N."/>
            <person name="Brasseur M.V."/>
            <person name="Bakowski C.E."/>
            <person name="Podsiadlowski L."/>
            <person name="Prost S."/>
            <person name="Krehenwinkel H."/>
            <person name="Mayer C."/>
        </authorList>
    </citation>
    <scope>NUCLEOTIDE SEQUENCE [LARGE SCALE GENOMIC DNA]</scope>
    <source>
        <strain evidence="2">NO-MEL_2022_Ind0_liver</strain>
    </source>
</reference>
<organism evidence="2 3">
    <name type="scientific">Zoarces viviparus</name>
    <name type="common">Viviparous eelpout</name>
    <name type="synonym">Blennius viviparus</name>
    <dbReference type="NCBI Taxonomy" id="48416"/>
    <lineage>
        <taxon>Eukaryota</taxon>
        <taxon>Metazoa</taxon>
        <taxon>Chordata</taxon>
        <taxon>Craniata</taxon>
        <taxon>Vertebrata</taxon>
        <taxon>Euteleostomi</taxon>
        <taxon>Actinopterygii</taxon>
        <taxon>Neopterygii</taxon>
        <taxon>Teleostei</taxon>
        <taxon>Neoteleostei</taxon>
        <taxon>Acanthomorphata</taxon>
        <taxon>Eupercaria</taxon>
        <taxon>Perciformes</taxon>
        <taxon>Cottioidei</taxon>
        <taxon>Zoarcales</taxon>
        <taxon>Zoarcidae</taxon>
        <taxon>Zoarcinae</taxon>
        <taxon>Zoarces</taxon>
    </lineage>
</organism>
<evidence type="ECO:0000313" key="3">
    <source>
        <dbReference type="Proteomes" id="UP001488805"/>
    </source>
</evidence>
<dbReference type="AlphaFoldDB" id="A0AAW1G259"/>
<name>A0AAW1G259_ZOAVI</name>
<feature type="region of interest" description="Disordered" evidence="1">
    <location>
        <begin position="38"/>
        <end position="112"/>
    </location>
</feature>
<accession>A0AAW1G259</accession>
<proteinExistence type="predicted"/>
<dbReference type="EMBL" id="JBCEZU010000013">
    <property type="protein sequence ID" value="KAK9540913.1"/>
    <property type="molecule type" value="Genomic_DNA"/>
</dbReference>
<comment type="caution">
    <text evidence="2">The sequence shown here is derived from an EMBL/GenBank/DDBJ whole genome shotgun (WGS) entry which is preliminary data.</text>
</comment>
<feature type="compositionally biased region" description="Basic and acidic residues" evidence="1">
    <location>
        <begin position="56"/>
        <end position="66"/>
    </location>
</feature>
<evidence type="ECO:0000256" key="1">
    <source>
        <dbReference type="SAM" id="MobiDB-lite"/>
    </source>
</evidence>
<gene>
    <name evidence="2" type="ORF">VZT92_003331</name>
</gene>
<sequence length="112" mass="12621">MKDMNVNADAGVHRRLSQSLVHSLTFAADAQRLFLFKSSAERTNKSTAAAAQVSAREARCHNDRRGNASGRRSKRKRREQEEEEGARGRGGSKRKRREQEEEEGARGRGGRR</sequence>
<evidence type="ECO:0000313" key="2">
    <source>
        <dbReference type="EMBL" id="KAK9540913.1"/>
    </source>
</evidence>
<keyword evidence="3" id="KW-1185">Reference proteome</keyword>
<dbReference type="Proteomes" id="UP001488805">
    <property type="component" value="Unassembled WGS sequence"/>
</dbReference>